<dbReference type="OrthoDB" id="185691at2"/>
<name>A0A556QSU4_9BACT</name>
<dbReference type="AlphaFoldDB" id="A0A556QSU4"/>
<gene>
    <name evidence="5" type="ORF">FPL22_03665</name>
</gene>
<dbReference type="GO" id="GO:0003700">
    <property type="term" value="F:DNA-binding transcription factor activity"/>
    <property type="evidence" value="ECO:0007669"/>
    <property type="project" value="InterPro"/>
</dbReference>
<evidence type="ECO:0000256" key="1">
    <source>
        <dbReference type="ARBA" id="ARBA00023015"/>
    </source>
</evidence>
<evidence type="ECO:0000256" key="2">
    <source>
        <dbReference type="ARBA" id="ARBA00023125"/>
    </source>
</evidence>
<dbReference type="PANTHER" id="PTHR46796">
    <property type="entry name" value="HTH-TYPE TRANSCRIPTIONAL ACTIVATOR RHAS-RELATED"/>
    <property type="match status" value="1"/>
</dbReference>
<dbReference type="InterPro" id="IPR018060">
    <property type="entry name" value="HTH_AraC"/>
</dbReference>
<keyword evidence="1" id="KW-0805">Transcription regulation</keyword>
<dbReference type="SUPFAM" id="SSF46689">
    <property type="entry name" value="Homeodomain-like"/>
    <property type="match status" value="2"/>
</dbReference>
<evidence type="ECO:0000313" key="5">
    <source>
        <dbReference type="EMBL" id="TSJ79717.1"/>
    </source>
</evidence>
<proteinExistence type="predicted"/>
<dbReference type="PROSITE" id="PS01124">
    <property type="entry name" value="HTH_ARAC_FAMILY_2"/>
    <property type="match status" value="1"/>
</dbReference>
<accession>A0A556QSU4</accession>
<evidence type="ECO:0000256" key="3">
    <source>
        <dbReference type="ARBA" id="ARBA00023163"/>
    </source>
</evidence>
<reference evidence="5 6" key="1">
    <citation type="submission" date="2019-07" db="EMBL/GenBank/DDBJ databases">
        <title>Description of 53C-WASEF.</title>
        <authorList>
            <person name="Pitt A."/>
            <person name="Hahn M.W."/>
        </authorList>
    </citation>
    <scope>NUCLEOTIDE SEQUENCE [LARGE SCALE GENOMIC DNA]</scope>
    <source>
        <strain evidence="5 6">53C-WASEF</strain>
    </source>
</reference>
<keyword evidence="3" id="KW-0804">Transcription</keyword>
<dbReference type="Gene3D" id="1.10.10.60">
    <property type="entry name" value="Homeodomain-like"/>
    <property type="match status" value="2"/>
</dbReference>
<dbReference type="EMBL" id="VMBG01000001">
    <property type="protein sequence ID" value="TSJ79717.1"/>
    <property type="molecule type" value="Genomic_DNA"/>
</dbReference>
<dbReference type="InterPro" id="IPR018062">
    <property type="entry name" value="HTH_AraC-typ_CS"/>
</dbReference>
<dbReference type="InterPro" id="IPR009057">
    <property type="entry name" value="Homeodomain-like_sf"/>
</dbReference>
<organism evidence="5 6">
    <name type="scientific">Rariglobus hedericola</name>
    <dbReference type="NCBI Taxonomy" id="2597822"/>
    <lineage>
        <taxon>Bacteria</taxon>
        <taxon>Pseudomonadati</taxon>
        <taxon>Verrucomicrobiota</taxon>
        <taxon>Opitutia</taxon>
        <taxon>Opitutales</taxon>
        <taxon>Opitutaceae</taxon>
        <taxon>Rariglobus</taxon>
    </lineage>
</organism>
<comment type="caution">
    <text evidence="5">The sequence shown here is derived from an EMBL/GenBank/DDBJ whole genome shotgun (WGS) entry which is preliminary data.</text>
</comment>
<feature type="domain" description="HTH araC/xylS-type" evidence="4">
    <location>
        <begin position="147"/>
        <end position="245"/>
    </location>
</feature>
<evidence type="ECO:0000313" key="6">
    <source>
        <dbReference type="Proteomes" id="UP000315648"/>
    </source>
</evidence>
<dbReference type="InterPro" id="IPR050204">
    <property type="entry name" value="AraC_XylS_family_regulators"/>
</dbReference>
<evidence type="ECO:0000259" key="4">
    <source>
        <dbReference type="PROSITE" id="PS01124"/>
    </source>
</evidence>
<sequence>MCANLGVRVRACVTAQLQRWTFPNLAAPYWRLYLMEGPGAEVSWKGKRIMLSPESAWLIAPDTPFGTALRNPATQCYVHFTLAPGVLVAPGIYEVPLSQEMRRWHGCAVSARTSEAGGIAWLALILGALDYLPLGSLSERQIDPRVQRALEHMERDLGAPHTLESLAVVAGMHGRALIRLFRKETSDTPMACLRARRISTACELLHHGDRKIDDIATAVGFCDRYHFTKTFRKFREITPAAFRALRQGLQQME</sequence>
<dbReference type="Proteomes" id="UP000315648">
    <property type="component" value="Unassembled WGS sequence"/>
</dbReference>
<keyword evidence="2" id="KW-0238">DNA-binding</keyword>
<protein>
    <submittedName>
        <fullName evidence="5">Helix-turn-helix transcriptional regulator</fullName>
    </submittedName>
</protein>
<dbReference type="GO" id="GO:0043565">
    <property type="term" value="F:sequence-specific DNA binding"/>
    <property type="evidence" value="ECO:0007669"/>
    <property type="project" value="InterPro"/>
</dbReference>
<keyword evidence="6" id="KW-1185">Reference proteome</keyword>
<dbReference type="SMART" id="SM00342">
    <property type="entry name" value="HTH_ARAC"/>
    <property type="match status" value="1"/>
</dbReference>
<dbReference type="PROSITE" id="PS00041">
    <property type="entry name" value="HTH_ARAC_FAMILY_1"/>
    <property type="match status" value="1"/>
</dbReference>
<dbReference type="Pfam" id="PF12833">
    <property type="entry name" value="HTH_18"/>
    <property type="match status" value="1"/>
</dbReference>